<name>A0A9P1NAU7_9PELO</name>
<keyword evidence="4" id="KW-1185">Reference proteome</keyword>
<dbReference type="EMBL" id="CANHGI010000006">
    <property type="protein sequence ID" value="CAI5454647.1"/>
    <property type="molecule type" value="Genomic_DNA"/>
</dbReference>
<protein>
    <recommendedName>
        <fullName evidence="2">Apple domain-containing protein</fullName>
    </recommendedName>
</protein>
<dbReference type="SMART" id="SM00473">
    <property type="entry name" value="PAN_AP"/>
    <property type="match status" value="3"/>
</dbReference>
<feature type="domain" description="Apple" evidence="2">
    <location>
        <begin position="113"/>
        <end position="184"/>
    </location>
</feature>
<dbReference type="OrthoDB" id="347314at2759"/>
<keyword evidence="1" id="KW-0732">Signal</keyword>
<organism evidence="3 4">
    <name type="scientific">Caenorhabditis angaria</name>
    <dbReference type="NCBI Taxonomy" id="860376"/>
    <lineage>
        <taxon>Eukaryota</taxon>
        <taxon>Metazoa</taxon>
        <taxon>Ecdysozoa</taxon>
        <taxon>Nematoda</taxon>
        <taxon>Chromadorea</taxon>
        <taxon>Rhabditida</taxon>
        <taxon>Rhabditina</taxon>
        <taxon>Rhabditomorpha</taxon>
        <taxon>Rhabditoidea</taxon>
        <taxon>Rhabditidae</taxon>
        <taxon>Peloderinae</taxon>
        <taxon>Caenorhabditis</taxon>
    </lineage>
</organism>
<comment type="caution">
    <text evidence="3">The sequence shown here is derived from an EMBL/GenBank/DDBJ whole genome shotgun (WGS) entry which is preliminary data.</text>
</comment>
<accession>A0A9P1NAU7</accession>
<dbReference type="PROSITE" id="PS50092">
    <property type="entry name" value="TSP1"/>
    <property type="match status" value="1"/>
</dbReference>
<dbReference type="Gene3D" id="2.20.100.10">
    <property type="entry name" value="Thrombospondin type-1 (TSP1) repeat"/>
    <property type="match status" value="1"/>
</dbReference>
<gene>
    <name evidence="3" type="ORF">CAMP_LOCUS17284</name>
</gene>
<reference evidence="3" key="1">
    <citation type="submission" date="2022-11" db="EMBL/GenBank/DDBJ databases">
        <authorList>
            <person name="Kikuchi T."/>
        </authorList>
    </citation>
    <scope>NUCLEOTIDE SEQUENCE</scope>
    <source>
        <strain evidence="3">PS1010</strain>
    </source>
</reference>
<dbReference type="InterPro" id="IPR036383">
    <property type="entry name" value="TSP1_rpt_sf"/>
</dbReference>
<evidence type="ECO:0000313" key="4">
    <source>
        <dbReference type="Proteomes" id="UP001152747"/>
    </source>
</evidence>
<evidence type="ECO:0000256" key="1">
    <source>
        <dbReference type="SAM" id="SignalP"/>
    </source>
</evidence>
<dbReference type="PROSITE" id="PS50948">
    <property type="entry name" value="PAN"/>
    <property type="match status" value="2"/>
</dbReference>
<evidence type="ECO:0000313" key="3">
    <source>
        <dbReference type="EMBL" id="CAI5454647.1"/>
    </source>
</evidence>
<evidence type="ECO:0000259" key="2">
    <source>
        <dbReference type="PROSITE" id="PS50948"/>
    </source>
</evidence>
<feature type="chain" id="PRO_5040150484" description="Apple domain-containing protein" evidence="1">
    <location>
        <begin position="19"/>
        <end position="482"/>
    </location>
</feature>
<proteinExistence type="predicted"/>
<dbReference type="Proteomes" id="UP001152747">
    <property type="component" value="Unassembled WGS sequence"/>
</dbReference>
<dbReference type="InterPro" id="IPR003609">
    <property type="entry name" value="Pan_app"/>
</dbReference>
<dbReference type="InterPro" id="IPR000884">
    <property type="entry name" value="TSP1_rpt"/>
</dbReference>
<sequence>MFPLLFLLIAFCFNVHIAENCSYEPVIRGVHINQTLGDLNRQIFPNSTNCKEKCLLSEFFNCTAVIWDSANQLGPCFILDTVNTTNGIITNNSSFILHLKTCGNDTIPSVKPCTFEATESLISVASKNISFSESSNTAECENLCLSTFMCQSFIISETTGNCHLYAETPTNLEVGDSILYTKTCENAIKNCIYTSWSEWSTCSECSQSRTRTVLEQSEDGGVECSDNESYEQISCNCDSSSVRISRSSAKINKIDCDYSNWSEWNTCDKETCLIQRNRTSQKCDVDVDRLPCNCSGTAISSQTTKETGCRIDNFSLYSRPSSKGIKVISNPTSSCANACASETSFMCEAFSLPVSGNGSCILYGEIDQYVIQTDDSQHFLQDVFCTTEGQGADKLCSYSFKRSLNFPNFNEPTQYRNITLEGNETCENYNLRNGEFLSDFYYMTHVDPKRNQCIIFNPQEVNDKLQNSLSWDSYTLQCSKIF</sequence>
<dbReference type="AlphaFoldDB" id="A0A9P1NAU7"/>
<feature type="signal peptide" evidence="1">
    <location>
        <begin position="1"/>
        <end position="18"/>
    </location>
</feature>
<feature type="domain" description="Apple" evidence="2">
    <location>
        <begin position="309"/>
        <end position="385"/>
    </location>
</feature>